<feature type="transmembrane region" description="Helical" evidence="1">
    <location>
        <begin position="144"/>
        <end position="164"/>
    </location>
</feature>
<evidence type="ECO:0000256" key="1">
    <source>
        <dbReference type="SAM" id="Phobius"/>
    </source>
</evidence>
<name>A0ABV4BU49_9CLOT</name>
<dbReference type="InterPro" id="IPR014591">
    <property type="entry name" value="UCP034455"/>
</dbReference>
<organism evidence="2 3">
    <name type="scientific">Clostridium moutaii</name>
    <dbReference type="NCBI Taxonomy" id="3240932"/>
    <lineage>
        <taxon>Bacteria</taxon>
        <taxon>Bacillati</taxon>
        <taxon>Bacillota</taxon>
        <taxon>Clostridia</taxon>
        <taxon>Eubacteriales</taxon>
        <taxon>Clostridiaceae</taxon>
        <taxon>Clostridium</taxon>
    </lineage>
</organism>
<feature type="transmembrane region" description="Helical" evidence="1">
    <location>
        <begin position="32"/>
        <end position="52"/>
    </location>
</feature>
<feature type="transmembrane region" description="Helical" evidence="1">
    <location>
        <begin position="120"/>
        <end position="138"/>
    </location>
</feature>
<keyword evidence="1" id="KW-0472">Membrane</keyword>
<feature type="transmembrane region" description="Helical" evidence="1">
    <location>
        <begin position="96"/>
        <end position="115"/>
    </location>
</feature>
<gene>
    <name evidence="2" type="ORF">AB8U03_13675</name>
</gene>
<dbReference type="EMBL" id="JBGEWD010000015">
    <property type="protein sequence ID" value="MEY8001226.1"/>
    <property type="molecule type" value="Genomic_DNA"/>
</dbReference>
<evidence type="ECO:0000313" key="3">
    <source>
        <dbReference type="Proteomes" id="UP001564657"/>
    </source>
</evidence>
<dbReference type="InterPro" id="IPR021125">
    <property type="entry name" value="DUF2127"/>
</dbReference>
<keyword evidence="1" id="KW-1133">Transmembrane helix</keyword>
<keyword evidence="3" id="KW-1185">Reference proteome</keyword>
<comment type="caution">
    <text evidence="2">The sequence shown here is derived from an EMBL/GenBank/DDBJ whole genome shotgun (WGS) entry which is preliminary data.</text>
</comment>
<dbReference type="RefSeq" id="WP_369705121.1">
    <property type="nucleotide sequence ID" value="NZ_JBGEWD010000015.1"/>
</dbReference>
<dbReference type="Proteomes" id="UP001564657">
    <property type="component" value="Unassembled WGS sequence"/>
</dbReference>
<protein>
    <submittedName>
        <fullName evidence="2">DUF2127 domain-containing protein</fullName>
    </submittedName>
</protein>
<keyword evidence="1" id="KW-0812">Transmembrane</keyword>
<dbReference type="PIRSF" id="PIRSF034455">
    <property type="entry name" value="UCP034455"/>
    <property type="match status" value="1"/>
</dbReference>
<evidence type="ECO:0000313" key="2">
    <source>
        <dbReference type="EMBL" id="MEY8001226.1"/>
    </source>
</evidence>
<proteinExistence type="predicted"/>
<reference evidence="2 3" key="1">
    <citation type="submission" date="2024-08" db="EMBL/GenBank/DDBJ databases">
        <title>Clostridium lapicellarii sp. nov., and Clostridium renhuaiense sp. nov., two species isolated from the mud in a fermentation cellar used for producing sauce-flavour Chinese liquors.</title>
        <authorList>
            <person name="Yang F."/>
            <person name="Wang H."/>
            <person name="Chen L.Q."/>
            <person name="Zhou N."/>
            <person name="Lu J.J."/>
            <person name="Pu X.X."/>
            <person name="Wan B."/>
            <person name="Wang L."/>
            <person name="Liu S.J."/>
        </authorList>
    </citation>
    <scope>NUCLEOTIDE SEQUENCE [LARGE SCALE GENOMIC DNA]</scope>
    <source>
        <strain evidence="2 3">MT-5</strain>
    </source>
</reference>
<dbReference type="Pfam" id="PF09900">
    <property type="entry name" value="DUF2127"/>
    <property type="match status" value="1"/>
</dbReference>
<accession>A0ABV4BU49</accession>
<sequence length="174" mass="20208">MIFYERFNNIILKIKMFNKKNNTFHKSFKIGILLKGIDGVLEIIGGILLVFLNPNRLNRIIVILTQHELSEDPKDAIANFAMSMASNFSINNQHFGIYYLMSHGIIKLILVIMLWKRKIWAYPLTVGSLLLFIFYQVYRCIVSYSAGLIVLTVFDIIMIILTLIEYSNVRNNTR</sequence>